<keyword evidence="1" id="KW-0812">Transmembrane</keyword>
<gene>
    <name evidence="2" type="ORF">AB4566_01090</name>
</gene>
<dbReference type="Pfam" id="PF11286">
    <property type="entry name" value="DUF3087"/>
    <property type="match status" value="1"/>
</dbReference>
<proteinExistence type="predicted"/>
<accession>A0ABV4N673</accession>
<keyword evidence="1" id="KW-1133">Transmembrane helix</keyword>
<name>A0ABV4N673_9VIBR</name>
<comment type="caution">
    <text evidence="2">The sequence shown here is derived from an EMBL/GenBank/DDBJ whole genome shotgun (WGS) entry which is preliminary data.</text>
</comment>
<dbReference type="RefSeq" id="WP_273297115.1">
    <property type="nucleotide sequence ID" value="NZ_JBFRUW010000002.1"/>
</dbReference>
<protein>
    <submittedName>
        <fullName evidence="2">DUF3087 family protein</fullName>
    </submittedName>
</protein>
<dbReference type="InterPro" id="IPR021438">
    <property type="entry name" value="DUF3087"/>
</dbReference>
<organism evidence="2 3">
    <name type="scientific">Vibrio gallaecicus</name>
    <dbReference type="NCBI Taxonomy" id="552386"/>
    <lineage>
        <taxon>Bacteria</taxon>
        <taxon>Pseudomonadati</taxon>
        <taxon>Pseudomonadota</taxon>
        <taxon>Gammaproteobacteria</taxon>
        <taxon>Vibrionales</taxon>
        <taxon>Vibrionaceae</taxon>
        <taxon>Vibrio</taxon>
    </lineage>
</organism>
<sequence>MKLQKIDKTEYRKKMNVLLIALVASLALIAIGSSSILISLFGFSESISGEATGNFHLNVIGVIIAIAVNVCAIKVFKTHPYLTEALYVWELKQIHNRVYRKLKRIKQEAESGNRDALTVLFFYYTTQKQVYELDNNTLTISAVEKALEIIKEEALRWEFDLNIADFDKSLIDKL</sequence>
<dbReference type="Proteomes" id="UP001570417">
    <property type="component" value="Unassembled WGS sequence"/>
</dbReference>
<keyword evidence="3" id="KW-1185">Reference proteome</keyword>
<feature type="transmembrane region" description="Helical" evidence="1">
    <location>
        <begin position="20"/>
        <end position="43"/>
    </location>
</feature>
<feature type="transmembrane region" description="Helical" evidence="1">
    <location>
        <begin position="55"/>
        <end position="76"/>
    </location>
</feature>
<evidence type="ECO:0000313" key="3">
    <source>
        <dbReference type="Proteomes" id="UP001570417"/>
    </source>
</evidence>
<evidence type="ECO:0000256" key="1">
    <source>
        <dbReference type="SAM" id="Phobius"/>
    </source>
</evidence>
<evidence type="ECO:0000313" key="2">
    <source>
        <dbReference type="EMBL" id="MFA0566863.1"/>
    </source>
</evidence>
<keyword evidence="1" id="KW-0472">Membrane</keyword>
<reference evidence="2 3" key="1">
    <citation type="journal article" date="2024" name="ISME J.">
        <title>Tailless and filamentous prophages are predominant in marine Vibrio.</title>
        <authorList>
            <person name="Steensen K."/>
            <person name="Seneca J."/>
            <person name="Bartlau N."/>
            <person name="Yu X.A."/>
            <person name="Hussain F.A."/>
            <person name="Polz M.F."/>
        </authorList>
    </citation>
    <scope>NUCLEOTIDE SEQUENCE [LARGE SCALE GENOMIC DNA]</scope>
    <source>
        <strain evidence="2 3">10N.222.51.A1</strain>
    </source>
</reference>
<dbReference type="EMBL" id="JBFRUW010000002">
    <property type="protein sequence ID" value="MFA0566863.1"/>
    <property type="molecule type" value="Genomic_DNA"/>
</dbReference>